<dbReference type="Proteomes" id="UP001521222">
    <property type="component" value="Unassembled WGS sequence"/>
</dbReference>
<reference evidence="4 5" key="1">
    <citation type="submission" date="2024-02" db="EMBL/GenBank/DDBJ databases">
        <title>De novo assembly and annotation of 12 fungi associated with fruit tree decline syndrome in Ontario, Canada.</title>
        <authorList>
            <person name="Sulman M."/>
            <person name="Ellouze W."/>
            <person name="Ilyukhin E."/>
        </authorList>
    </citation>
    <scope>NUCLEOTIDE SEQUENCE [LARGE SCALE GENOMIC DNA]</scope>
    <source>
        <strain evidence="4 5">M97-236</strain>
    </source>
</reference>
<dbReference type="PANTHER" id="PTHR45994">
    <property type="entry name" value="FI21225P1"/>
    <property type="match status" value="1"/>
</dbReference>
<comment type="caution">
    <text evidence="4">The sequence shown here is derived from an EMBL/GenBank/DDBJ whole genome shotgun (WGS) entry which is preliminary data.</text>
</comment>
<dbReference type="InterPro" id="IPR011989">
    <property type="entry name" value="ARM-like"/>
</dbReference>
<dbReference type="Gene3D" id="1.25.10.100">
    <property type="match status" value="1"/>
</dbReference>
<dbReference type="Gene3D" id="1.25.10.10">
    <property type="entry name" value="Leucine-rich Repeat Variant"/>
    <property type="match status" value="1"/>
</dbReference>
<evidence type="ECO:0000313" key="4">
    <source>
        <dbReference type="EMBL" id="KAL1604728.1"/>
    </source>
</evidence>
<dbReference type="InterPro" id="IPR016024">
    <property type="entry name" value="ARM-type_fold"/>
</dbReference>
<name>A0ABR3RKA7_9PLEO</name>
<keyword evidence="2" id="KW-0963">Cytoplasm</keyword>
<evidence type="ECO:0000313" key="5">
    <source>
        <dbReference type="Proteomes" id="UP001521222"/>
    </source>
</evidence>
<dbReference type="Pfam" id="PF11701">
    <property type="entry name" value="UNC45-central"/>
    <property type="match status" value="1"/>
</dbReference>
<dbReference type="InterPro" id="IPR024660">
    <property type="entry name" value="UCS_central_dom"/>
</dbReference>
<accession>A0ABR3RKA7</accession>
<evidence type="ECO:0000256" key="2">
    <source>
        <dbReference type="ARBA" id="ARBA00022490"/>
    </source>
</evidence>
<dbReference type="PANTHER" id="PTHR45994:SF1">
    <property type="entry name" value="FI21225P1"/>
    <property type="match status" value="1"/>
</dbReference>
<keyword evidence="5" id="KW-1185">Reference proteome</keyword>
<evidence type="ECO:0000259" key="3">
    <source>
        <dbReference type="Pfam" id="PF11701"/>
    </source>
</evidence>
<protein>
    <submittedName>
        <fullName evidence="4">SWI5-dependent HO expression protein 4</fullName>
    </submittedName>
</protein>
<feature type="domain" description="UNC-45/Cro1/She4 central" evidence="3">
    <location>
        <begin position="219"/>
        <end position="369"/>
    </location>
</feature>
<gene>
    <name evidence="4" type="primary">SHE4</name>
    <name evidence="4" type="ORF">SLS59_003923</name>
</gene>
<sequence>MSPAPDEERALQLARDASESLASGDLAAAARKLREATSIAPENAQIKEAWGRLRQEEDKSEFLAICKVWVQTKDEADGERAIKSMKERPLKQEEAEQAIQILNDFKEEDDVLDQVTGELLKNVGAQRWLAQAVQERPTRSYYELFPRGDDSMDGLLKVLLNRSLWPDDTAFKTSHRDVFQLSLAMLMEEALDHPERAMRGVAQLLVHHANHLENIIDADSFDVILSSLDIRLPKTLRDQATLASIKLFELSPDTAKELISKFVTQRAEKGDADNLVIAFSAATAVFPIAVEAAAALFLTDGFVSTLVPVVEKKKSHKLIQVTLELISAACVDKKCREAINRHCRDWLDLIADSPDKGRSNLAALILVKLGDEEAPSETQTPQINTPAKVDQSDLIAKFKSMVIDTGAGNKQDSIEGLAYASLQAKFREDLSKDTRFLKRLIEIMSAPSPPGNVIFGGLTIFVNITAFLPIQSDEEKRMAQLKAYANVQKSSAPDDLLDNEHATARCKRVLDAGTVPLLVHICKKGTANVLSQSSQILLNLSNDKNSRGLMTQQGAVKLLIVTWEHMASTTTSSSKPGTTSFPSNAQPATAQALSRLLISVNPKLAFNSALPSTSAIRPLQSQLSRTESSTWQLHAFEALLALTNLASLDEITQTHIIRSAFDTVVDDLLLSNHTMLQRAATELVCNLMASAHCIEKFADGSPRAKHRLHLLLAMTDVEDTATRSAAGGALAALLSCGEITVTPFLQQEKGVDFLIGLCQDEEDDLRHRGVVCLQSVAEVPAGLEVVRRKGGVEAVMTMLKETRSPYVINAGNEALAVLKPE</sequence>
<comment type="subcellular location">
    <subcellularLocation>
        <location evidence="1">Cytoplasm</location>
    </subcellularLocation>
</comment>
<dbReference type="EMBL" id="JAKIXB020000010">
    <property type="protein sequence ID" value="KAL1604728.1"/>
    <property type="molecule type" value="Genomic_DNA"/>
</dbReference>
<evidence type="ECO:0000256" key="1">
    <source>
        <dbReference type="ARBA" id="ARBA00004496"/>
    </source>
</evidence>
<proteinExistence type="predicted"/>
<dbReference type="SUPFAM" id="SSF48371">
    <property type="entry name" value="ARM repeat"/>
    <property type="match status" value="1"/>
</dbReference>
<organism evidence="4 5">
    <name type="scientific">Nothophoma quercina</name>
    <dbReference type="NCBI Taxonomy" id="749835"/>
    <lineage>
        <taxon>Eukaryota</taxon>
        <taxon>Fungi</taxon>
        <taxon>Dikarya</taxon>
        <taxon>Ascomycota</taxon>
        <taxon>Pezizomycotina</taxon>
        <taxon>Dothideomycetes</taxon>
        <taxon>Pleosporomycetidae</taxon>
        <taxon>Pleosporales</taxon>
        <taxon>Pleosporineae</taxon>
        <taxon>Didymellaceae</taxon>
        <taxon>Nothophoma</taxon>
    </lineage>
</organism>